<name>A0A0F9PSD3_9ZZZZ</name>
<reference evidence="1" key="1">
    <citation type="journal article" date="2015" name="Nature">
        <title>Complex archaea that bridge the gap between prokaryotes and eukaryotes.</title>
        <authorList>
            <person name="Spang A."/>
            <person name="Saw J.H."/>
            <person name="Jorgensen S.L."/>
            <person name="Zaremba-Niedzwiedzka K."/>
            <person name="Martijn J."/>
            <person name="Lind A.E."/>
            <person name="van Eijk R."/>
            <person name="Schleper C."/>
            <person name="Guy L."/>
            <person name="Ettema T.J."/>
        </authorList>
    </citation>
    <scope>NUCLEOTIDE SEQUENCE</scope>
</reference>
<protein>
    <submittedName>
        <fullName evidence="1">Uncharacterized protein</fullName>
    </submittedName>
</protein>
<dbReference type="EMBL" id="LAZR01002622">
    <property type="protein sequence ID" value="KKN27617.1"/>
    <property type="molecule type" value="Genomic_DNA"/>
</dbReference>
<dbReference type="AlphaFoldDB" id="A0A0F9PSD3"/>
<gene>
    <name evidence="1" type="ORF">LCGC14_0863040</name>
</gene>
<sequence>MSRKITGNKIIEIQEVQEDRIWIHSTYLGYGKWIYNNELEKLIDELSKREKNNM</sequence>
<proteinExistence type="predicted"/>
<evidence type="ECO:0000313" key="1">
    <source>
        <dbReference type="EMBL" id="KKN27617.1"/>
    </source>
</evidence>
<accession>A0A0F9PSD3</accession>
<comment type="caution">
    <text evidence="1">The sequence shown here is derived from an EMBL/GenBank/DDBJ whole genome shotgun (WGS) entry which is preliminary data.</text>
</comment>
<organism evidence="1">
    <name type="scientific">marine sediment metagenome</name>
    <dbReference type="NCBI Taxonomy" id="412755"/>
    <lineage>
        <taxon>unclassified sequences</taxon>
        <taxon>metagenomes</taxon>
        <taxon>ecological metagenomes</taxon>
    </lineage>
</organism>